<evidence type="ECO:0000313" key="1">
    <source>
        <dbReference type="EMBL" id="RCK81482.1"/>
    </source>
</evidence>
<gene>
    <name evidence="1" type="ORF">OZSIB_0616</name>
</gene>
<evidence type="ECO:0000313" key="2">
    <source>
        <dbReference type="Proteomes" id="UP000252355"/>
    </source>
</evidence>
<protein>
    <submittedName>
        <fullName evidence="1">Uncharacterized protein</fullName>
    </submittedName>
</protein>
<dbReference type="Proteomes" id="UP000252355">
    <property type="component" value="Unassembled WGS sequence"/>
</dbReference>
<proteinExistence type="predicted"/>
<reference evidence="1 2" key="1">
    <citation type="submission" date="2018-05" db="EMBL/GenBank/DDBJ databases">
        <title>A metagenomic window into the 2 km-deep terrestrial subsurface aquifer revealed taxonomically and functionally diverse microbial community comprising novel uncultured bacterial lineages.</title>
        <authorList>
            <person name="Kadnikov V.V."/>
            <person name="Mardanov A.V."/>
            <person name="Beletsky A.V."/>
            <person name="Banks D."/>
            <person name="Pimenov N.V."/>
            <person name="Frank Y.A."/>
            <person name="Karnachuk O.V."/>
            <person name="Ravin N.V."/>
        </authorList>
    </citation>
    <scope>NUCLEOTIDE SEQUENCE [LARGE SCALE GENOMIC DNA]</scope>
    <source>
        <strain evidence="1">BY5</strain>
    </source>
</reference>
<dbReference type="EMBL" id="QOQW01000001">
    <property type="protein sequence ID" value="RCK81482.1"/>
    <property type="molecule type" value="Genomic_DNA"/>
</dbReference>
<name>A0A367ZVU9_9BACT</name>
<comment type="caution">
    <text evidence="1">The sequence shown here is derived from an EMBL/GenBank/DDBJ whole genome shotgun (WGS) entry which is preliminary data.</text>
</comment>
<sequence length="148" mass="16881">MMEQRMMGWRPGVLLLGLAIGLGLWGALRWLGPQPRMVDASRAEGCLQAFIEFRRSGDEVRLAQELARLKVSRAEFERIIDRFIHYRISKSALAQAQKLLEAFKDGYNIQPERVFEPVRPATYSFQLDAEVLTVITERPELVSQAFGS</sequence>
<accession>A0A367ZVU9</accession>
<organism evidence="1 2">
    <name type="scientific">Candidatus Ozemobacter sibiricus</name>
    <dbReference type="NCBI Taxonomy" id="2268124"/>
    <lineage>
        <taxon>Bacteria</taxon>
        <taxon>Candidatus Ozemobacteria</taxon>
        <taxon>Candidatus Ozemobacterales</taxon>
        <taxon>Candidatus Ozemobacteraceae</taxon>
        <taxon>Candidatus Ozemobacter</taxon>
    </lineage>
</organism>
<dbReference type="AlphaFoldDB" id="A0A367ZVU9"/>